<feature type="domain" description="CSD" evidence="1">
    <location>
        <begin position="116"/>
        <end position="180"/>
    </location>
</feature>
<dbReference type="Pfam" id="PF02482">
    <property type="entry name" value="Ribosomal_S30AE"/>
    <property type="match status" value="1"/>
</dbReference>
<dbReference type="SUPFAM" id="SSF50249">
    <property type="entry name" value="Nucleic acid-binding proteins"/>
    <property type="match status" value="1"/>
</dbReference>
<dbReference type="SUPFAM" id="SSF69754">
    <property type="entry name" value="Ribosome binding protein Y (YfiA homologue)"/>
    <property type="match status" value="1"/>
</dbReference>
<gene>
    <name evidence="2" type="ORF">B0F88_11639</name>
</gene>
<dbReference type="InterPro" id="IPR012340">
    <property type="entry name" value="NA-bd_OB-fold"/>
</dbReference>
<dbReference type="CDD" id="cd00552">
    <property type="entry name" value="RaiA"/>
    <property type="match status" value="1"/>
</dbReference>
<evidence type="ECO:0000259" key="1">
    <source>
        <dbReference type="PROSITE" id="PS51857"/>
    </source>
</evidence>
<dbReference type="RefSeq" id="WP_104425017.1">
    <property type="nucleotide sequence ID" value="NZ_PTIY01000016.1"/>
</dbReference>
<proteinExistence type="predicted"/>
<dbReference type="OrthoDB" id="9782252at2"/>
<dbReference type="PROSITE" id="PS51857">
    <property type="entry name" value="CSD_2"/>
    <property type="match status" value="1"/>
</dbReference>
<name>A0A2S6GN85_9GAMM</name>
<keyword evidence="3" id="KW-1185">Reference proteome</keyword>
<accession>A0A2S6GN85</accession>
<dbReference type="Gene3D" id="2.40.50.140">
    <property type="entry name" value="Nucleic acid-binding proteins"/>
    <property type="match status" value="1"/>
</dbReference>
<dbReference type="Gene3D" id="3.30.160.100">
    <property type="entry name" value="Ribosome hibernation promotion factor-like"/>
    <property type="match status" value="1"/>
</dbReference>
<dbReference type="Pfam" id="PF00313">
    <property type="entry name" value="CSD"/>
    <property type="match status" value="1"/>
</dbReference>
<dbReference type="AlphaFoldDB" id="A0A2S6GN85"/>
<reference evidence="2 3" key="1">
    <citation type="submission" date="2018-02" db="EMBL/GenBank/DDBJ databases">
        <title>Subsurface microbial communities from deep shales in Ohio and West Virginia, USA.</title>
        <authorList>
            <person name="Wrighton K."/>
        </authorList>
    </citation>
    <scope>NUCLEOTIDE SEQUENCE [LARGE SCALE GENOMIC DNA]</scope>
    <source>
        <strain evidence="2 3">OWC-G53F</strain>
    </source>
</reference>
<dbReference type="InterPro" id="IPR036567">
    <property type="entry name" value="RHF-like"/>
</dbReference>
<dbReference type="InterPro" id="IPR003489">
    <property type="entry name" value="RHF/RaiA"/>
</dbReference>
<dbReference type="Proteomes" id="UP000238071">
    <property type="component" value="Unassembled WGS sequence"/>
</dbReference>
<evidence type="ECO:0000313" key="3">
    <source>
        <dbReference type="Proteomes" id="UP000238071"/>
    </source>
</evidence>
<dbReference type="EMBL" id="PTIY01000016">
    <property type="protein sequence ID" value="PPK66591.1"/>
    <property type="molecule type" value="Genomic_DNA"/>
</dbReference>
<dbReference type="GO" id="GO:0003676">
    <property type="term" value="F:nucleic acid binding"/>
    <property type="evidence" value="ECO:0007669"/>
    <property type="project" value="InterPro"/>
</dbReference>
<sequence length="180" mass="20785">MQIPLQITFRGIPHSDAVEARIREKAGKLDRFHSHIMSCRVAVEAEHHHHHQGNQYHIRIDITTPRKELVISREHHDKQAYEDVYVAIRDAFDAATRQLEDYARIQRGKVKTHNLQSRGGVIRLLQEKDHGFIESEDGREIYFHRNSVSGAGFDSLKVGDEIRYIEETDDLGPQASIVYP</sequence>
<organism evidence="2 3">
    <name type="scientific">Methylobacter tundripaludum</name>
    <dbReference type="NCBI Taxonomy" id="173365"/>
    <lineage>
        <taxon>Bacteria</taxon>
        <taxon>Pseudomonadati</taxon>
        <taxon>Pseudomonadota</taxon>
        <taxon>Gammaproteobacteria</taxon>
        <taxon>Methylococcales</taxon>
        <taxon>Methylococcaceae</taxon>
        <taxon>Methylobacter</taxon>
    </lineage>
</organism>
<comment type="caution">
    <text evidence="2">The sequence shown here is derived from an EMBL/GenBank/DDBJ whole genome shotgun (WGS) entry which is preliminary data.</text>
</comment>
<protein>
    <submittedName>
        <fullName evidence="2">Ribosomal subunit interface protein</fullName>
    </submittedName>
</protein>
<dbReference type="InterPro" id="IPR002059">
    <property type="entry name" value="CSP_DNA-bd"/>
</dbReference>
<evidence type="ECO:0000313" key="2">
    <source>
        <dbReference type="EMBL" id="PPK66591.1"/>
    </source>
</evidence>